<reference evidence="2" key="1">
    <citation type="journal article" date="2014" name="Int. J. Syst. Evol. Microbiol.">
        <title>Complete genome sequence of Corynebacterium casei LMG S-19264T (=DSM 44701T), isolated from a smear-ripened cheese.</title>
        <authorList>
            <consortium name="US DOE Joint Genome Institute (JGI-PGF)"/>
            <person name="Walter F."/>
            <person name="Albersmeier A."/>
            <person name="Kalinowski J."/>
            <person name="Ruckert C."/>
        </authorList>
    </citation>
    <scope>NUCLEOTIDE SEQUENCE</scope>
    <source>
        <strain evidence="2">CGMCC 1.12827</strain>
    </source>
</reference>
<evidence type="ECO:0000256" key="1">
    <source>
        <dbReference type="ARBA" id="ARBA00022679"/>
    </source>
</evidence>
<name>A0A916TEL2_9ACTN</name>
<evidence type="ECO:0000313" key="2">
    <source>
        <dbReference type="EMBL" id="GGB41938.1"/>
    </source>
</evidence>
<dbReference type="EMBL" id="BMGC01000030">
    <property type="protein sequence ID" value="GGB41938.1"/>
    <property type="molecule type" value="Genomic_DNA"/>
</dbReference>
<evidence type="ECO:0000313" key="3">
    <source>
        <dbReference type="Proteomes" id="UP000621454"/>
    </source>
</evidence>
<keyword evidence="3" id="KW-1185">Reference proteome</keyword>
<evidence type="ECO:0008006" key="4">
    <source>
        <dbReference type="Google" id="ProtNLM"/>
    </source>
</evidence>
<accession>A0A916TEL2</accession>
<dbReference type="InterPro" id="IPR036230">
    <property type="entry name" value="LeuA_allosteric_dom_sf"/>
</dbReference>
<dbReference type="AlphaFoldDB" id="A0A916TEL2"/>
<gene>
    <name evidence="2" type="ORF">GCM10011489_31860</name>
</gene>
<protein>
    <recommendedName>
        <fullName evidence="4">2-isopropylmalate synthase LeuA allosteric (dimerisation) domain-containing protein</fullName>
    </recommendedName>
</protein>
<proteinExistence type="predicted"/>
<reference evidence="2" key="2">
    <citation type="submission" date="2020-09" db="EMBL/GenBank/DDBJ databases">
        <authorList>
            <person name="Sun Q."/>
            <person name="Zhou Y."/>
        </authorList>
    </citation>
    <scope>NUCLEOTIDE SEQUENCE</scope>
    <source>
        <strain evidence="2">CGMCC 1.12827</strain>
    </source>
</reference>
<organism evidence="2 3">
    <name type="scientific">Gordonia jinhuaensis</name>
    <dbReference type="NCBI Taxonomy" id="1517702"/>
    <lineage>
        <taxon>Bacteria</taxon>
        <taxon>Bacillati</taxon>
        <taxon>Actinomycetota</taxon>
        <taxon>Actinomycetes</taxon>
        <taxon>Mycobacteriales</taxon>
        <taxon>Gordoniaceae</taxon>
        <taxon>Gordonia</taxon>
    </lineage>
</organism>
<dbReference type="Gene3D" id="3.30.160.270">
    <property type="match status" value="1"/>
</dbReference>
<dbReference type="GO" id="GO:0016740">
    <property type="term" value="F:transferase activity"/>
    <property type="evidence" value="ECO:0007669"/>
    <property type="project" value="UniProtKB-KW"/>
</dbReference>
<dbReference type="RefSeq" id="WP_229742788.1">
    <property type="nucleotide sequence ID" value="NZ_BMGC01000030.1"/>
</dbReference>
<keyword evidence="1" id="KW-0808">Transferase</keyword>
<comment type="caution">
    <text evidence="2">The sequence shown here is derived from an EMBL/GenBank/DDBJ whole genome shotgun (WGS) entry which is preliminary data.</text>
</comment>
<dbReference type="Proteomes" id="UP000621454">
    <property type="component" value="Unassembled WGS sequence"/>
</dbReference>
<sequence length="166" mass="17335">MIQFDSPAHSHAESAGSGITLDGADPFRARYGVGLPRALRDEATGMSWQEFTTTYTGSAGPLRLGAWTTRPAASDMVECDATLARGDQIVAMRERAAGPIGALTSMLHRLGASVEVRALHQRETSAGVTTFLLCACEGRLAWSMGSAADAEGSGIRALIAGANRLA</sequence>
<dbReference type="SUPFAM" id="SSF110921">
    <property type="entry name" value="2-isopropylmalate synthase LeuA, allosteric (dimerisation) domain"/>
    <property type="match status" value="1"/>
</dbReference>